<dbReference type="Proteomes" id="UP000887563">
    <property type="component" value="Unplaced"/>
</dbReference>
<dbReference type="SUPFAM" id="SSF56112">
    <property type="entry name" value="Protein kinase-like (PK-like)"/>
    <property type="match status" value="1"/>
</dbReference>
<dbReference type="PANTHER" id="PTHR11920">
    <property type="entry name" value="GUANYLYL CYCLASE"/>
    <property type="match status" value="1"/>
</dbReference>
<keyword evidence="3" id="KW-0547">Nucleotide-binding</keyword>
<evidence type="ECO:0000313" key="8">
    <source>
        <dbReference type="Proteomes" id="UP000887563"/>
    </source>
</evidence>
<protein>
    <recommendedName>
        <fullName evidence="2">guanylate cyclase</fullName>
        <ecNumber evidence="2">4.6.1.2</ecNumber>
    </recommendedName>
</protein>
<dbReference type="GO" id="GO:0005524">
    <property type="term" value="F:ATP binding"/>
    <property type="evidence" value="ECO:0007669"/>
    <property type="project" value="InterPro"/>
</dbReference>
<dbReference type="AlphaFoldDB" id="A0A914L8N3"/>
<evidence type="ECO:0000256" key="3">
    <source>
        <dbReference type="ARBA" id="ARBA00022741"/>
    </source>
</evidence>
<evidence type="ECO:0000256" key="1">
    <source>
        <dbReference type="ARBA" id="ARBA00001436"/>
    </source>
</evidence>
<dbReference type="GO" id="GO:0004672">
    <property type="term" value="F:protein kinase activity"/>
    <property type="evidence" value="ECO:0007669"/>
    <property type="project" value="InterPro"/>
</dbReference>
<keyword evidence="8" id="KW-1185">Reference proteome</keyword>
<dbReference type="PROSITE" id="PS50011">
    <property type="entry name" value="PROTEIN_KINASE_DOM"/>
    <property type="match status" value="1"/>
</dbReference>
<sequence>MKLRQLDHENLNKFGGLCTDTPILYAVWKHCQRVSLKDLIAKERYVGDSFVMFTLMRDIASGLIALHKSSIEAHGMLSSENCLINDRWQVKISDFGLNMIRESQPMSKRSKKSNFINLDYFLRIIVDSTRIIKRNNQKGTKEGDVYSFAIICCELVNRETVWNGVYIPCIMWQGLLHWHHATMSSSSSNNTNNNNNNTNRRRPASTAPLQLGAPVPNRVRTENGNNNNNNNQINIEEIIAAERARAQQVNMPIATTLVMKLDNRTGLTSTNYLFCGWRNGHVFDTITGICSFVFRGPTQRRSFDRCDLRLNIGIGTDLQCIAVYAYDGCAALLATPTLNSVVTLTMLTVVEQEGDRTRWNGTVPFVLRFTRASSLAIGIQNNNNNNVDVQVA</sequence>
<dbReference type="PANTHER" id="PTHR11920:SF495">
    <property type="entry name" value="RECEPTOR-TYPE GUANYLATE CYCLASE GCY-7"/>
    <property type="match status" value="1"/>
</dbReference>
<organism evidence="8 9">
    <name type="scientific">Meloidogyne incognita</name>
    <name type="common">Southern root-knot nematode worm</name>
    <name type="synonym">Oxyuris incognita</name>
    <dbReference type="NCBI Taxonomy" id="6306"/>
    <lineage>
        <taxon>Eukaryota</taxon>
        <taxon>Metazoa</taxon>
        <taxon>Ecdysozoa</taxon>
        <taxon>Nematoda</taxon>
        <taxon>Chromadorea</taxon>
        <taxon>Rhabditida</taxon>
        <taxon>Tylenchina</taxon>
        <taxon>Tylenchomorpha</taxon>
        <taxon>Tylenchoidea</taxon>
        <taxon>Meloidogynidae</taxon>
        <taxon>Meloidogyninae</taxon>
        <taxon>Meloidogyne</taxon>
        <taxon>Meloidogyne incognita group</taxon>
    </lineage>
</organism>
<dbReference type="InterPro" id="IPR050401">
    <property type="entry name" value="Cyclic_nucleotide_synthase"/>
</dbReference>
<evidence type="ECO:0000256" key="6">
    <source>
        <dbReference type="SAM" id="MobiDB-lite"/>
    </source>
</evidence>
<evidence type="ECO:0000256" key="4">
    <source>
        <dbReference type="ARBA" id="ARBA00023239"/>
    </source>
</evidence>
<dbReference type="InterPro" id="IPR011009">
    <property type="entry name" value="Kinase-like_dom_sf"/>
</dbReference>
<dbReference type="GO" id="GO:0001653">
    <property type="term" value="F:peptide receptor activity"/>
    <property type="evidence" value="ECO:0007669"/>
    <property type="project" value="TreeGrafter"/>
</dbReference>
<feature type="compositionally biased region" description="Low complexity" evidence="6">
    <location>
        <begin position="184"/>
        <end position="198"/>
    </location>
</feature>
<dbReference type="Pfam" id="PF07714">
    <property type="entry name" value="PK_Tyr_Ser-Thr"/>
    <property type="match status" value="1"/>
</dbReference>
<proteinExistence type="predicted"/>
<name>A0A914L8N3_MELIC</name>
<dbReference type="Gene3D" id="1.10.510.10">
    <property type="entry name" value="Transferase(Phosphotransferase) domain 1"/>
    <property type="match status" value="1"/>
</dbReference>
<dbReference type="GO" id="GO:0007168">
    <property type="term" value="P:receptor guanylyl cyclase signaling pathway"/>
    <property type="evidence" value="ECO:0007669"/>
    <property type="project" value="TreeGrafter"/>
</dbReference>
<feature type="domain" description="Protein kinase" evidence="7">
    <location>
        <begin position="1"/>
        <end position="284"/>
    </location>
</feature>
<dbReference type="GO" id="GO:0005886">
    <property type="term" value="C:plasma membrane"/>
    <property type="evidence" value="ECO:0007669"/>
    <property type="project" value="TreeGrafter"/>
</dbReference>
<evidence type="ECO:0000259" key="7">
    <source>
        <dbReference type="PROSITE" id="PS50011"/>
    </source>
</evidence>
<evidence type="ECO:0000313" key="9">
    <source>
        <dbReference type="WBParaSite" id="Minc3s00341g10565"/>
    </source>
</evidence>
<evidence type="ECO:0000256" key="2">
    <source>
        <dbReference type="ARBA" id="ARBA00012202"/>
    </source>
</evidence>
<dbReference type="GO" id="GO:0004383">
    <property type="term" value="F:guanylate cyclase activity"/>
    <property type="evidence" value="ECO:0007669"/>
    <property type="project" value="UniProtKB-EC"/>
</dbReference>
<dbReference type="EC" id="4.6.1.2" evidence="2"/>
<accession>A0A914L8N3</accession>
<keyword evidence="4" id="KW-0456">Lyase</keyword>
<comment type="catalytic activity">
    <reaction evidence="1">
        <text>GTP = 3',5'-cyclic GMP + diphosphate</text>
        <dbReference type="Rhea" id="RHEA:13665"/>
        <dbReference type="ChEBI" id="CHEBI:33019"/>
        <dbReference type="ChEBI" id="CHEBI:37565"/>
        <dbReference type="ChEBI" id="CHEBI:57746"/>
        <dbReference type="EC" id="4.6.1.2"/>
    </reaction>
</comment>
<dbReference type="GO" id="GO:0004016">
    <property type="term" value="F:adenylate cyclase activity"/>
    <property type="evidence" value="ECO:0007669"/>
    <property type="project" value="TreeGrafter"/>
</dbReference>
<dbReference type="InterPro" id="IPR000719">
    <property type="entry name" value="Prot_kinase_dom"/>
</dbReference>
<feature type="region of interest" description="Disordered" evidence="6">
    <location>
        <begin position="183"/>
        <end position="229"/>
    </location>
</feature>
<keyword evidence="5" id="KW-0141">cGMP biosynthesis</keyword>
<dbReference type="InterPro" id="IPR001245">
    <property type="entry name" value="Ser-Thr/Tyr_kinase_cat_dom"/>
</dbReference>
<reference evidence="9" key="1">
    <citation type="submission" date="2022-11" db="UniProtKB">
        <authorList>
            <consortium name="WormBaseParasite"/>
        </authorList>
    </citation>
    <scope>IDENTIFICATION</scope>
</reference>
<dbReference type="WBParaSite" id="Minc3s00341g10565">
    <property type="protein sequence ID" value="Minc3s00341g10565"/>
    <property type="gene ID" value="Minc3s00341g10565"/>
</dbReference>
<evidence type="ECO:0000256" key="5">
    <source>
        <dbReference type="ARBA" id="ARBA00023293"/>
    </source>
</evidence>